<dbReference type="RefSeq" id="WP_204572715.1">
    <property type="nucleotide sequence ID" value="NZ_JACJLL010000168.1"/>
</dbReference>
<sequence>MSSKKSNIEKYNNNDDDLNFIPLNIDSSLAPNSTKFPLQFNIDGISVTKTLGTISLGFPNLNINPTPVPLNTNPMTELAPLTPYPKNIPTLDSSTSLNKNSNNTTNTNDYNNNNNNNYMNPNNYNNTNIDLEYPTEQDDSFLYSYNEPKVNERYLDDSVNILDILRSFDISLDFSSSESRKNNCTEAEVDEVFALIEKDNPGILATMKAYRIPYPIAKLLIKKIIKISLDNCKR</sequence>
<name>A0ABS2FKA8_9CLOT</name>
<keyword evidence="3" id="KW-1185">Reference proteome</keyword>
<evidence type="ECO:0000313" key="2">
    <source>
        <dbReference type="EMBL" id="MBM6820799.1"/>
    </source>
</evidence>
<accession>A0ABS2FKA8</accession>
<dbReference type="EMBL" id="JACJLL010000168">
    <property type="protein sequence ID" value="MBM6820799.1"/>
    <property type="molecule type" value="Genomic_DNA"/>
</dbReference>
<gene>
    <name evidence="2" type="ORF">H6A19_15895</name>
</gene>
<protein>
    <submittedName>
        <fullName evidence="2">Uncharacterized protein</fullName>
    </submittedName>
</protein>
<evidence type="ECO:0000313" key="3">
    <source>
        <dbReference type="Proteomes" id="UP000767334"/>
    </source>
</evidence>
<reference evidence="2 3" key="1">
    <citation type="journal article" date="2021" name="Sci. Rep.">
        <title>The distribution of antibiotic resistance genes in chicken gut microbiota commensals.</title>
        <authorList>
            <person name="Juricova H."/>
            <person name="Matiasovicova J."/>
            <person name="Kubasova T."/>
            <person name="Cejkova D."/>
            <person name="Rychlik I."/>
        </authorList>
    </citation>
    <scope>NUCLEOTIDE SEQUENCE [LARGE SCALE GENOMIC DNA]</scope>
    <source>
        <strain evidence="2 3">An435</strain>
    </source>
</reference>
<feature type="region of interest" description="Disordered" evidence="1">
    <location>
        <begin position="89"/>
        <end position="122"/>
    </location>
</feature>
<comment type="caution">
    <text evidence="2">The sequence shown here is derived from an EMBL/GenBank/DDBJ whole genome shotgun (WGS) entry which is preliminary data.</text>
</comment>
<organism evidence="2 3">
    <name type="scientific">Clostridium saudiense</name>
    <dbReference type="NCBI Taxonomy" id="1414720"/>
    <lineage>
        <taxon>Bacteria</taxon>
        <taxon>Bacillati</taxon>
        <taxon>Bacillota</taxon>
        <taxon>Clostridia</taxon>
        <taxon>Eubacteriales</taxon>
        <taxon>Clostridiaceae</taxon>
        <taxon>Clostridium</taxon>
    </lineage>
</organism>
<proteinExistence type="predicted"/>
<dbReference type="Proteomes" id="UP000767334">
    <property type="component" value="Unassembled WGS sequence"/>
</dbReference>
<evidence type="ECO:0000256" key="1">
    <source>
        <dbReference type="SAM" id="MobiDB-lite"/>
    </source>
</evidence>
<feature type="compositionally biased region" description="Low complexity" evidence="1">
    <location>
        <begin position="98"/>
        <end position="122"/>
    </location>
</feature>